<name>A0A2J6WNM7_9BACT</name>
<evidence type="ECO:0000313" key="2">
    <source>
        <dbReference type="Proteomes" id="UP000242881"/>
    </source>
</evidence>
<dbReference type="AlphaFoldDB" id="A0A2J6WNM7"/>
<comment type="caution">
    <text evidence="1">The sequence shown here is derived from an EMBL/GenBank/DDBJ whole genome shotgun (WGS) entry which is preliminary data.</text>
</comment>
<sequence>MQAAGKNFPDEGWLFLTSDEKNIKQFMDSIGFYFKPTGKDFIHPVVTVIVNPDGKISRYLYGIRLLPFQVLL</sequence>
<accession>A0A2J6WNM7</accession>
<evidence type="ECO:0000313" key="1">
    <source>
        <dbReference type="EMBL" id="PMP71966.1"/>
    </source>
</evidence>
<evidence type="ECO:0008006" key="3">
    <source>
        <dbReference type="Google" id="ProtNLM"/>
    </source>
</evidence>
<dbReference type="SUPFAM" id="SSF52833">
    <property type="entry name" value="Thioredoxin-like"/>
    <property type="match status" value="1"/>
</dbReference>
<dbReference type="Proteomes" id="UP000242881">
    <property type="component" value="Unassembled WGS sequence"/>
</dbReference>
<dbReference type="EMBL" id="PNIN01000031">
    <property type="protein sequence ID" value="PMP71966.1"/>
    <property type="molecule type" value="Genomic_DNA"/>
</dbReference>
<dbReference type="InterPro" id="IPR036249">
    <property type="entry name" value="Thioredoxin-like_sf"/>
</dbReference>
<reference evidence="1 2" key="1">
    <citation type="submission" date="2018-01" db="EMBL/GenBank/DDBJ databases">
        <title>Metagenomic assembled genomes from two thermal pools in the Uzon Caldera, Kamchatka, Russia.</title>
        <authorList>
            <person name="Wilkins L."/>
            <person name="Ettinger C."/>
        </authorList>
    </citation>
    <scope>NUCLEOTIDE SEQUENCE [LARGE SCALE GENOMIC DNA]</scope>
    <source>
        <strain evidence="1">ZAV-05</strain>
    </source>
</reference>
<proteinExistence type="predicted"/>
<protein>
    <recommendedName>
        <fullName evidence="3">Alkyl hydroperoxide reductase subunit C/ Thiol specific antioxidant domain-containing protein</fullName>
    </recommendedName>
</protein>
<gene>
    <name evidence="1" type="ORF">C0187_02830</name>
</gene>
<organism evidence="1 2">
    <name type="scientific">Calditerrivibrio nitroreducens</name>
    <dbReference type="NCBI Taxonomy" id="477976"/>
    <lineage>
        <taxon>Bacteria</taxon>
        <taxon>Pseudomonadati</taxon>
        <taxon>Deferribacterota</taxon>
        <taxon>Deferribacteres</taxon>
        <taxon>Deferribacterales</taxon>
        <taxon>Calditerrivibrionaceae</taxon>
    </lineage>
</organism>
<dbReference type="Gene3D" id="3.40.30.10">
    <property type="entry name" value="Glutaredoxin"/>
    <property type="match status" value="1"/>
</dbReference>